<name>A0A6N2RI43_ANAHA</name>
<evidence type="ECO:0000313" key="1">
    <source>
        <dbReference type="EMBL" id="VYS80657.1"/>
    </source>
</evidence>
<reference evidence="1" key="1">
    <citation type="submission" date="2019-11" db="EMBL/GenBank/DDBJ databases">
        <authorList>
            <person name="Feng L."/>
        </authorList>
    </citation>
    <scope>NUCLEOTIDE SEQUENCE</scope>
    <source>
        <strain evidence="1">AhadrusLFYP4</strain>
    </source>
</reference>
<organism evidence="1">
    <name type="scientific">Anaerostipes hadrus</name>
    <dbReference type="NCBI Taxonomy" id="649756"/>
    <lineage>
        <taxon>Bacteria</taxon>
        <taxon>Bacillati</taxon>
        <taxon>Bacillota</taxon>
        <taxon>Clostridia</taxon>
        <taxon>Lachnospirales</taxon>
        <taxon>Lachnospiraceae</taxon>
        <taxon>Anaerostipes</taxon>
    </lineage>
</organism>
<accession>A0A6N2RI43</accession>
<protein>
    <submittedName>
        <fullName evidence="1">Uncharacterized protein</fullName>
    </submittedName>
</protein>
<dbReference type="EMBL" id="CACRSX010000009">
    <property type="protein sequence ID" value="VYS80657.1"/>
    <property type="molecule type" value="Genomic_DNA"/>
</dbReference>
<dbReference type="RefSeq" id="WP_156722714.1">
    <property type="nucleotide sequence ID" value="NZ_CACRSX010000009.1"/>
</dbReference>
<proteinExistence type="predicted"/>
<dbReference type="AlphaFoldDB" id="A0A6N2RI43"/>
<sequence>MKLTLENFANIENAKINLNGLTVLTGKTNTGKEYITKALFGIIHGLYGIDDLQTQLNDSLRKYGIGVERVALKNILEDSVLVFCVDKSSNETHKCTSEEVGDIPSYVDDHVRTDYISVFQYNDQIIKSSNKDIYDQVEVGEKYNARIKILVHNDQTKNYDVAEIISKVK</sequence>
<gene>
    <name evidence="1" type="ORF">AHLFYP4_00470</name>
</gene>